<feature type="compositionally biased region" description="Polar residues" evidence="1">
    <location>
        <begin position="181"/>
        <end position="193"/>
    </location>
</feature>
<keyword evidence="3" id="KW-1185">Reference proteome</keyword>
<dbReference type="Gene3D" id="3.40.395.10">
    <property type="entry name" value="Adenoviral Proteinase, Chain A"/>
    <property type="match status" value="1"/>
</dbReference>
<feature type="region of interest" description="Disordered" evidence="1">
    <location>
        <begin position="179"/>
        <end position="211"/>
    </location>
</feature>
<dbReference type="EMBL" id="CACTIH010007246">
    <property type="protein sequence ID" value="CAA3005425.1"/>
    <property type="molecule type" value="Genomic_DNA"/>
</dbReference>
<dbReference type="Gramene" id="OE9A000823T1">
    <property type="protein sequence ID" value="OE9A000823C1"/>
    <property type="gene ID" value="OE9A000823"/>
</dbReference>
<dbReference type="OrthoDB" id="1694156at2759"/>
<name>A0A8S0TL08_OLEEU</name>
<accession>A0A8S0TL08</accession>
<sequence>MAMSYMNEAQYNKPIYPTSSFESRRKTKCRTERSVEDAGTSEKSVPSVLPLMDSNIGQAHYSDDNDDFVAPSPRQHEPSVRGKSPIVEGPTAAHRSQEVPQSYGAQRDDIGCYVDNKVLKAKLEDIKSHMSSLNEWKTKKMDDIVQMQACMDIRTNMQFLSEFVSTMIYSPMDEIIRRSGNRTSNRGAGQTEASGVGDQEHHGVGGSDKAQEVENVVSNVDRKGKGKMDPSDDLLFSLEPPSFDLGIEFTPPNVLHSEETRKMVDSIISDVVMATKIVENEVTTSLLAHPDVDYVFMLIILTNKTHLMLGLLQFRSNTLIVFNSTGNSYRDWKVFQGIEPYVKVLPALMNTMGISKKDPDYHEPEAKELKVIIDDTLPQQKMGKFVTKVYNAYVLLMDSFITVCHMFCSHDCKIFMVLYALYLIRGGRCSISKKYDASKFKMDIATLFYKHRQVYMKRVNQPMMGQALVIE</sequence>
<reference evidence="2 3" key="1">
    <citation type="submission" date="2019-12" db="EMBL/GenBank/DDBJ databases">
        <authorList>
            <person name="Alioto T."/>
            <person name="Alioto T."/>
            <person name="Gomez Garrido J."/>
        </authorList>
    </citation>
    <scope>NUCLEOTIDE SEQUENCE [LARGE SCALE GENOMIC DNA]</scope>
</reference>
<comment type="caution">
    <text evidence="2">The sequence shown here is derived from an EMBL/GenBank/DDBJ whole genome shotgun (WGS) entry which is preliminary data.</text>
</comment>
<organism evidence="2 3">
    <name type="scientific">Olea europaea subsp. europaea</name>
    <dbReference type="NCBI Taxonomy" id="158383"/>
    <lineage>
        <taxon>Eukaryota</taxon>
        <taxon>Viridiplantae</taxon>
        <taxon>Streptophyta</taxon>
        <taxon>Embryophyta</taxon>
        <taxon>Tracheophyta</taxon>
        <taxon>Spermatophyta</taxon>
        <taxon>Magnoliopsida</taxon>
        <taxon>eudicotyledons</taxon>
        <taxon>Gunneridae</taxon>
        <taxon>Pentapetalae</taxon>
        <taxon>asterids</taxon>
        <taxon>lamiids</taxon>
        <taxon>Lamiales</taxon>
        <taxon>Oleaceae</taxon>
        <taxon>Oleeae</taxon>
        <taxon>Olea</taxon>
    </lineage>
</organism>
<feature type="region of interest" description="Disordered" evidence="1">
    <location>
        <begin position="20"/>
        <end position="104"/>
    </location>
</feature>
<evidence type="ECO:0000256" key="1">
    <source>
        <dbReference type="SAM" id="MobiDB-lite"/>
    </source>
</evidence>
<dbReference type="Proteomes" id="UP000594638">
    <property type="component" value="Unassembled WGS sequence"/>
</dbReference>
<evidence type="ECO:0000313" key="3">
    <source>
        <dbReference type="Proteomes" id="UP000594638"/>
    </source>
</evidence>
<protein>
    <submittedName>
        <fullName evidence="2">Uncharacterized protein</fullName>
    </submittedName>
</protein>
<gene>
    <name evidence="2" type="ORF">OLEA9_A000823</name>
</gene>
<dbReference type="AlphaFoldDB" id="A0A8S0TL08"/>
<evidence type="ECO:0000313" key="2">
    <source>
        <dbReference type="EMBL" id="CAA3005425.1"/>
    </source>
</evidence>
<proteinExistence type="predicted"/>